<name>A0A367IVL8_RHIAZ</name>
<reference evidence="1 2" key="1">
    <citation type="journal article" date="2018" name="G3 (Bethesda)">
        <title>Phylogenetic and Phylogenomic Definition of Rhizopus Species.</title>
        <authorList>
            <person name="Gryganskyi A.P."/>
            <person name="Golan J."/>
            <person name="Dolatabadi S."/>
            <person name="Mondo S."/>
            <person name="Robb S."/>
            <person name="Idnurm A."/>
            <person name="Muszewska A."/>
            <person name="Steczkiewicz K."/>
            <person name="Masonjones S."/>
            <person name="Liao H.L."/>
            <person name="Gajdeczka M.T."/>
            <person name="Anike F."/>
            <person name="Vuek A."/>
            <person name="Anishchenko I.M."/>
            <person name="Voigt K."/>
            <person name="de Hoog G.S."/>
            <person name="Smith M.E."/>
            <person name="Heitman J."/>
            <person name="Vilgalys R."/>
            <person name="Stajich J.E."/>
        </authorList>
    </citation>
    <scope>NUCLEOTIDE SEQUENCE [LARGE SCALE GENOMIC DNA]</scope>
    <source>
        <strain evidence="1 2">CBS 357.93</strain>
    </source>
</reference>
<dbReference type="EMBL" id="PJQL01003340">
    <property type="protein sequence ID" value="RCH81659.1"/>
    <property type="molecule type" value="Genomic_DNA"/>
</dbReference>
<evidence type="ECO:0000313" key="1">
    <source>
        <dbReference type="EMBL" id="RCH81659.1"/>
    </source>
</evidence>
<dbReference type="AlphaFoldDB" id="A0A367IVL8"/>
<sequence>MEEDVNEFELCTRFLAPLLCALFDDPDNGICFRWTNGTTIEAKMQSGLLKQRPDLCITESCDVKWDTVPGYGEVKSAA</sequence>
<keyword evidence="2" id="KW-1185">Reference proteome</keyword>
<dbReference type="Proteomes" id="UP000252139">
    <property type="component" value="Unassembled WGS sequence"/>
</dbReference>
<dbReference type="OrthoDB" id="2204120at2759"/>
<comment type="caution">
    <text evidence="1">The sequence shown here is derived from an EMBL/GenBank/DDBJ whole genome shotgun (WGS) entry which is preliminary data.</text>
</comment>
<accession>A0A367IVL8</accession>
<protein>
    <submittedName>
        <fullName evidence="1">Uncharacterized protein</fullName>
    </submittedName>
</protein>
<organism evidence="1 2">
    <name type="scientific">Rhizopus azygosporus</name>
    <name type="common">Rhizopus microsporus var. azygosporus</name>
    <dbReference type="NCBI Taxonomy" id="86630"/>
    <lineage>
        <taxon>Eukaryota</taxon>
        <taxon>Fungi</taxon>
        <taxon>Fungi incertae sedis</taxon>
        <taxon>Mucoromycota</taxon>
        <taxon>Mucoromycotina</taxon>
        <taxon>Mucoromycetes</taxon>
        <taxon>Mucorales</taxon>
        <taxon>Mucorineae</taxon>
        <taxon>Rhizopodaceae</taxon>
        <taxon>Rhizopus</taxon>
    </lineage>
</organism>
<gene>
    <name evidence="1" type="ORF">CU097_005038</name>
</gene>
<evidence type="ECO:0000313" key="2">
    <source>
        <dbReference type="Proteomes" id="UP000252139"/>
    </source>
</evidence>
<proteinExistence type="predicted"/>